<dbReference type="RefSeq" id="WP_103220937.1">
    <property type="nucleotide sequence ID" value="NZ_PPCN01000001.1"/>
</dbReference>
<proteinExistence type="predicted"/>
<comment type="caution">
    <text evidence="2">The sequence shown here is derived from an EMBL/GenBank/DDBJ whole genome shotgun (WGS) entry which is preliminary data.</text>
</comment>
<dbReference type="InterPro" id="IPR050486">
    <property type="entry name" value="Mannose-1P_guanyltransferase"/>
</dbReference>
<dbReference type="OrthoDB" id="9814110at2"/>
<dbReference type="AlphaFoldDB" id="A0A2S3V2Y5"/>
<gene>
    <name evidence="2" type="ORF">CLV41_101801</name>
</gene>
<dbReference type="Proteomes" id="UP000236959">
    <property type="component" value="Unassembled WGS sequence"/>
</dbReference>
<sequence>MRAILLAAGFGTRLQPVTDHVPKALVPIDGRPLLEYWLHSLFNSGIEEILINTHYLADQVNELVARSSFRDRIVVVHEKTLLGTAGTIRQNADFCIDGPCIVAHADNLCICDFNAFKAGHENRPASAAMTMMTFEAPDPTQCGIVICDEDGLVREFHEKVPNPPGTRASAAVYIMEPEVVRFIDQMDLESPDLSIDVIPKFLGRIFAWHNDRYHMDIGTLQTYGLAQLDIREQRTFMKAQNWFS</sequence>
<dbReference type="PANTHER" id="PTHR22572">
    <property type="entry name" value="SUGAR-1-PHOSPHATE GUANYL TRANSFERASE"/>
    <property type="match status" value="1"/>
</dbReference>
<keyword evidence="3" id="KW-1185">Reference proteome</keyword>
<protein>
    <submittedName>
        <fullName evidence="2">Mannose-1-phosphate guanylyltransferase</fullName>
    </submittedName>
</protein>
<evidence type="ECO:0000313" key="2">
    <source>
        <dbReference type="EMBL" id="POF34347.1"/>
    </source>
</evidence>
<dbReference type="InterPro" id="IPR005835">
    <property type="entry name" value="NTP_transferase_dom"/>
</dbReference>
<evidence type="ECO:0000259" key="1">
    <source>
        <dbReference type="Pfam" id="PF00483"/>
    </source>
</evidence>
<evidence type="ECO:0000313" key="3">
    <source>
        <dbReference type="Proteomes" id="UP000236959"/>
    </source>
</evidence>
<keyword evidence="2" id="KW-0808">Transferase</keyword>
<dbReference type="Pfam" id="PF00483">
    <property type="entry name" value="NTP_transferase"/>
    <property type="match status" value="1"/>
</dbReference>
<name>A0A2S3V2Y5_9HYPH</name>
<organism evidence="2 3">
    <name type="scientific">Roseibium marinum</name>
    <dbReference type="NCBI Taxonomy" id="281252"/>
    <lineage>
        <taxon>Bacteria</taxon>
        <taxon>Pseudomonadati</taxon>
        <taxon>Pseudomonadota</taxon>
        <taxon>Alphaproteobacteria</taxon>
        <taxon>Hyphomicrobiales</taxon>
        <taxon>Stappiaceae</taxon>
        <taxon>Roseibium</taxon>
    </lineage>
</organism>
<feature type="domain" description="Nucleotidyl transferase" evidence="1">
    <location>
        <begin position="3"/>
        <end position="231"/>
    </location>
</feature>
<dbReference type="Gene3D" id="3.90.550.10">
    <property type="entry name" value="Spore Coat Polysaccharide Biosynthesis Protein SpsA, Chain A"/>
    <property type="match status" value="1"/>
</dbReference>
<dbReference type="InterPro" id="IPR029044">
    <property type="entry name" value="Nucleotide-diphossugar_trans"/>
</dbReference>
<dbReference type="GO" id="GO:0016779">
    <property type="term" value="F:nucleotidyltransferase activity"/>
    <property type="evidence" value="ECO:0007669"/>
    <property type="project" value="UniProtKB-KW"/>
</dbReference>
<reference evidence="2 3" key="1">
    <citation type="submission" date="2018-01" db="EMBL/GenBank/DDBJ databases">
        <title>Genomic Encyclopedia of Archaeal and Bacterial Type Strains, Phase II (KMG-II): from individual species to whole genera.</title>
        <authorList>
            <person name="Goeker M."/>
        </authorList>
    </citation>
    <scope>NUCLEOTIDE SEQUENCE [LARGE SCALE GENOMIC DNA]</scope>
    <source>
        <strain evidence="2 3">DSM 17023</strain>
    </source>
</reference>
<dbReference type="EMBL" id="PPCN01000001">
    <property type="protein sequence ID" value="POF34347.1"/>
    <property type="molecule type" value="Genomic_DNA"/>
</dbReference>
<accession>A0A2S3V2Y5</accession>
<keyword evidence="2" id="KW-0548">Nucleotidyltransferase</keyword>
<dbReference type="CDD" id="cd04181">
    <property type="entry name" value="NTP_transferase"/>
    <property type="match status" value="1"/>
</dbReference>
<dbReference type="SUPFAM" id="SSF53448">
    <property type="entry name" value="Nucleotide-diphospho-sugar transferases"/>
    <property type="match status" value="1"/>
</dbReference>